<dbReference type="RefSeq" id="WP_133590192.1">
    <property type="nucleotide sequence ID" value="NZ_CP037953.1"/>
</dbReference>
<gene>
    <name evidence="4" type="ORF">EV696_10796</name>
</gene>
<keyword evidence="1" id="KW-1133">Transmembrane helix</keyword>
<evidence type="ECO:0000313" key="5">
    <source>
        <dbReference type="Proteomes" id="UP000295375"/>
    </source>
</evidence>
<dbReference type="AlphaFoldDB" id="A0A4R6UMN6"/>
<dbReference type="InterPro" id="IPR013424">
    <property type="entry name" value="Ice-binding_C"/>
</dbReference>
<accession>A0A4R6UMN6</accession>
<dbReference type="OrthoDB" id="5787358at2"/>
<dbReference type="EMBL" id="SNYM01000007">
    <property type="protein sequence ID" value="TDQ48360.1"/>
    <property type="molecule type" value="Genomic_DNA"/>
</dbReference>
<evidence type="ECO:0000256" key="2">
    <source>
        <dbReference type="SAM" id="SignalP"/>
    </source>
</evidence>
<evidence type="ECO:0000259" key="3">
    <source>
        <dbReference type="Pfam" id="PF07589"/>
    </source>
</evidence>
<feature type="chain" id="PRO_5020929555" evidence="2">
    <location>
        <begin position="20"/>
        <end position="287"/>
    </location>
</feature>
<name>A0A4R6UMN6_9GAMM</name>
<dbReference type="NCBIfam" id="NF038125">
    <property type="entry name" value="PEP_CTERM_THxN"/>
    <property type="match status" value="1"/>
</dbReference>
<sequence>MRIRNLIAAVTLVAAGAVAADPIASFDFETRTGFENWACDGGGVCGLTANEPVTGFAGASLYEHLSWGTGSTQNPFVSGGGNAQDPYSAQSHLNITNFIGAGNSILTNGGWTTINVFTHTNNIITTAGGNLGSVNVNGWFQLTSPVSLSVPGINPLYFDETLNLDAEECPGPNPLGTACDDVFTTTGLEGTFMFYNDGFYSYWISFQFAAGPGAAVIDNGDGTFTIYTTEACSQDGDAGCAAGEPYSAGISTIYTQARIFTVFIPEPGTMLLMGIGALAFGLRRRKM</sequence>
<keyword evidence="1" id="KW-0812">Transmembrane</keyword>
<feature type="domain" description="Ice-binding protein C-terminal" evidence="3">
    <location>
        <begin position="264"/>
        <end position="285"/>
    </location>
</feature>
<keyword evidence="1" id="KW-0472">Membrane</keyword>
<feature type="transmembrane region" description="Helical" evidence="1">
    <location>
        <begin position="259"/>
        <end position="282"/>
    </location>
</feature>
<comment type="caution">
    <text evidence="4">The sequence shown here is derived from an EMBL/GenBank/DDBJ whole genome shotgun (WGS) entry which is preliminary data.</text>
</comment>
<organism evidence="4 5">
    <name type="scientific">Permianibacter aggregans</name>
    <dbReference type="NCBI Taxonomy" id="1510150"/>
    <lineage>
        <taxon>Bacteria</taxon>
        <taxon>Pseudomonadati</taxon>
        <taxon>Pseudomonadota</taxon>
        <taxon>Gammaproteobacteria</taxon>
        <taxon>Pseudomonadales</taxon>
        <taxon>Pseudomonadaceae</taxon>
        <taxon>Permianibacter</taxon>
    </lineage>
</organism>
<evidence type="ECO:0000313" key="4">
    <source>
        <dbReference type="EMBL" id="TDQ48360.1"/>
    </source>
</evidence>
<protein>
    <submittedName>
        <fullName evidence="4">Putative secreted protein with PEP-CTERM sorting signal</fullName>
    </submittedName>
</protein>
<reference evidence="4 5" key="1">
    <citation type="submission" date="2019-03" db="EMBL/GenBank/DDBJ databases">
        <title>Genomic Encyclopedia of Type Strains, Phase IV (KMG-IV): sequencing the most valuable type-strain genomes for metagenomic binning, comparative biology and taxonomic classification.</title>
        <authorList>
            <person name="Goeker M."/>
        </authorList>
    </citation>
    <scope>NUCLEOTIDE SEQUENCE [LARGE SCALE GENOMIC DNA]</scope>
    <source>
        <strain evidence="4 5">DSM 103792</strain>
    </source>
</reference>
<dbReference type="Proteomes" id="UP000295375">
    <property type="component" value="Unassembled WGS sequence"/>
</dbReference>
<proteinExistence type="predicted"/>
<evidence type="ECO:0000256" key="1">
    <source>
        <dbReference type="SAM" id="Phobius"/>
    </source>
</evidence>
<dbReference type="NCBIfam" id="TIGR02595">
    <property type="entry name" value="PEP_CTERM"/>
    <property type="match status" value="1"/>
</dbReference>
<dbReference type="Pfam" id="PF07589">
    <property type="entry name" value="PEP-CTERM"/>
    <property type="match status" value="1"/>
</dbReference>
<keyword evidence="2" id="KW-0732">Signal</keyword>
<keyword evidence="5" id="KW-1185">Reference proteome</keyword>
<feature type="signal peptide" evidence="2">
    <location>
        <begin position="1"/>
        <end position="19"/>
    </location>
</feature>